<evidence type="ECO:0000313" key="1">
    <source>
        <dbReference type="EMBL" id="KIM35113.1"/>
    </source>
</evidence>
<dbReference type="STRING" id="686832.A0A0C2XAY4"/>
<dbReference type="Proteomes" id="UP000053424">
    <property type="component" value="Unassembled WGS sequence"/>
</dbReference>
<dbReference type="HOGENOM" id="CLU_063594_0_0_1"/>
<evidence type="ECO:0000313" key="2">
    <source>
        <dbReference type="Proteomes" id="UP000053424"/>
    </source>
</evidence>
<dbReference type="EMBL" id="KN831830">
    <property type="protein sequence ID" value="KIM35113.1"/>
    <property type="molecule type" value="Genomic_DNA"/>
</dbReference>
<reference evidence="2" key="2">
    <citation type="submission" date="2015-01" db="EMBL/GenBank/DDBJ databases">
        <title>Evolutionary Origins and Diversification of the Mycorrhizal Mutualists.</title>
        <authorList>
            <consortium name="DOE Joint Genome Institute"/>
            <consortium name="Mycorrhizal Genomics Consortium"/>
            <person name="Kohler A."/>
            <person name="Kuo A."/>
            <person name="Nagy L.G."/>
            <person name="Floudas D."/>
            <person name="Copeland A."/>
            <person name="Barry K.W."/>
            <person name="Cichocki N."/>
            <person name="Veneault-Fourrey C."/>
            <person name="LaButti K."/>
            <person name="Lindquist E.A."/>
            <person name="Lipzen A."/>
            <person name="Lundell T."/>
            <person name="Morin E."/>
            <person name="Murat C."/>
            <person name="Riley R."/>
            <person name="Ohm R."/>
            <person name="Sun H."/>
            <person name="Tunlid A."/>
            <person name="Henrissat B."/>
            <person name="Grigoriev I.V."/>
            <person name="Hibbett D.S."/>
            <person name="Martin F."/>
        </authorList>
    </citation>
    <scope>NUCLEOTIDE SEQUENCE [LARGE SCALE GENOMIC DNA]</scope>
    <source>
        <strain evidence="2">h7</strain>
    </source>
</reference>
<accession>A0A0C2XAY4</accession>
<protein>
    <submittedName>
        <fullName evidence="1">Uncharacterized protein</fullName>
    </submittedName>
</protein>
<feature type="non-terminal residue" evidence="1">
    <location>
        <position position="288"/>
    </location>
</feature>
<proteinExistence type="predicted"/>
<keyword evidence="2" id="KW-1185">Reference proteome</keyword>
<organism evidence="1 2">
    <name type="scientific">Hebeloma cylindrosporum</name>
    <dbReference type="NCBI Taxonomy" id="76867"/>
    <lineage>
        <taxon>Eukaryota</taxon>
        <taxon>Fungi</taxon>
        <taxon>Dikarya</taxon>
        <taxon>Basidiomycota</taxon>
        <taxon>Agaricomycotina</taxon>
        <taxon>Agaricomycetes</taxon>
        <taxon>Agaricomycetidae</taxon>
        <taxon>Agaricales</taxon>
        <taxon>Agaricineae</taxon>
        <taxon>Hymenogastraceae</taxon>
        <taxon>Hebeloma</taxon>
    </lineage>
</organism>
<name>A0A0C2XAY4_HEBCY</name>
<dbReference type="OrthoDB" id="2742740at2759"/>
<sequence>MEPDGQDPATQDPNESFFQLPSSLTDLRKQLLGDYVLPPEPPQHSGVRALTVSETISLQHYVAWRKSNGTLYAYNLHAGVLSRASNVEVLSQYNAKKLAQELTGFVPCMVDMCPRSCIAYTGPYDLLSECPYIHSGKGVCKEPRYREPTSSGRLNPRAQVQILPVMATIRAMYANADTSRLLRDRDSCLQAALHIVGTAATRKYSDFGNSQVHLMQQSDLGLFQDPRDIAFALSTDGAQLTMKKQSNTWIMILILLNLPGSIRYQTTNVIINFATPGPNSPGDIESFI</sequence>
<gene>
    <name evidence="1" type="ORF">M413DRAFT_79727</name>
</gene>
<reference evidence="1 2" key="1">
    <citation type="submission" date="2014-04" db="EMBL/GenBank/DDBJ databases">
        <authorList>
            <consortium name="DOE Joint Genome Institute"/>
            <person name="Kuo A."/>
            <person name="Gay G."/>
            <person name="Dore J."/>
            <person name="Kohler A."/>
            <person name="Nagy L.G."/>
            <person name="Floudas D."/>
            <person name="Copeland A."/>
            <person name="Barry K.W."/>
            <person name="Cichocki N."/>
            <person name="Veneault-Fourrey C."/>
            <person name="LaButti K."/>
            <person name="Lindquist E.A."/>
            <person name="Lipzen A."/>
            <person name="Lundell T."/>
            <person name="Morin E."/>
            <person name="Murat C."/>
            <person name="Sun H."/>
            <person name="Tunlid A."/>
            <person name="Henrissat B."/>
            <person name="Grigoriev I.V."/>
            <person name="Hibbett D.S."/>
            <person name="Martin F."/>
            <person name="Nordberg H.P."/>
            <person name="Cantor M.N."/>
            <person name="Hua S.X."/>
        </authorList>
    </citation>
    <scope>NUCLEOTIDE SEQUENCE [LARGE SCALE GENOMIC DNA]</scope>
    <source>
        <strain evidence="2">h7</strain>
    </source>
</reference>
<dbReference type="AlphaFoldDB" id="A0A0C2XAY4"/>